<name>A0A803Q7B5_CANSA</name>
<dbReference type="EMBL" id="UZAU01000694">
    <property type="status" value="NOT_ANNOTATED_CDS"/>
    <property type="molecule type" value="Genomic_DNA"/>
</dbReference>
<reference evidence="2" key="2">
    <citation type="submission" date="2021-03" db="UniProtKB">
        <authorList>
            <consortium name="EnsemblPlants"/>
        </authorList>
    </citation>
    <scope>IDENTIFICATION</scope>
</reference>
<dbReference type="Gramene" id="evm.model.08.1008">
    <property type="protein sequence ID" value="cds.evm.model.08.1008"/>
    <property type="gene ID" value="evm.TU.08.1008"/>
</dbReference>
<dbReference type="EnsemblPlants" id="evm.model.08.1008">
    <property type="protein sequence ID" value="cds.evm.model.08.1008"/>
    <property type="gene ID" value="evm.TU.08.1008"/>
</dbReference>
<evidence type="ECO:0000313" key="3">
    <source>
        <dbReference type="Proteomes" id="UP000596661"/>
    </source>
</evidence>
<accession>A0A803Q7B5</accession>
<sequence>MVSQLRVSRASSKVTVPSTPMNTLVSLWGLLVTLASTWYHFGELGSFGLQPGTLVSSFFDQGPWPAHANPLGPWPTHNLNPKPRVSQVKELMVELTVASQEEDASTGTNSASEVKKAGRPLNALGCPSKVKIDHVLEEAPKPWILELGKK</sequence>
<proteinExistence type="predicted"/>
<protein>
    <submittedName>
        <fullName evidence="2">Uncharacterized protein</fullName>
    </submittedName>
</protein>
<dbReference type="Proteomes" id="UP000596661">
    <property type="component" value="Chromosome 8"/>
</dbReference>
<feature type="region of interest" description="Disordered" evidence="1">
    <location>
        <begin position="98"/>
        <end position="118"/>
    </location>
</feature>
<evidence type="ECO:0000256" key="1">
    <source>
        <dbReference type="SAM" id="MobiDB-lite"/>
    </source>
</evidence>
<keyword evidence="3" id="KW-1185">Reference proteome</keyword>
<dbReference type="AlphaFoldDB" id="A0A803Q7B5"/>
<evidence type="ECO:0000313" key="2">
    <source>
        <dbReference type="EnsemblPlants" id="cds.evm.model.08.1008"/>
    </source>
</evidence>
<organism evidence="2 3">
    <name type="scientific">Cannabis sativa</name>
    <name type="common">Hemp</name>
    <name type="synonym">Marijuana</name>
    <dbReference type="NCBI Taxonomy" id="3483"/>
    <lineage>
        <taxon>Eukaryota</taxon>
        <taxon>Viridiplantae</taxon>
        <taxon>Streptophyta</taxon>
        <taxon>Embryophyta</taxon>
        <taxon>Tracheophyta</taxon>
        <taxon>Spermatophyta</taxon>
        <taxon>Magnoliopsida</taxon>
        <taxon>eudicotyledons</taxon>
        <taxon>Gunneridae</taxon>
        <taxon>Pentapetalae</taxon>
        <taxon>rosids</taxon>
        <taxon>fabids</taxon>
        <taxon>Rosales</taxon>
        <taxon>Cannabaceae</taxon>
        <taxon>Cannabis</taxon>
    </lineage>
</organism>
<reference evidence="2" key="1">
    <citation type="submission" date="2018-11" db="EMBL/GenBank/DDBJ databases">
        <authorList>
            <person name="Grassa J C."/>
        </authorList>
    </citation>
    <scope>NUCLEOTIDE SEQUENCE [LARGE SCALE GENOMIC DNA]</scope>
</reference>